<reference evidence="1" key="2">
    <citation type="journal article" date="2015" name="Data Brief">
        <title>Shoot transcriptome of the giant reed, Arundo donax.</title>
        <authorList>
            <person name="Barrero R.A."/>
            <person name="Guerrero F.D."/>
            <person name="Moolhuijzen P."/>
            <person name="Goolsby J.A."/>
            <person name="Tidwell J."/>
            <person name="Bellgard S.E."/>
            <person name="Bellgard M.I."/>
        </authorList>
    </citation>
    <scope>NUCLEOTIDE SEQUENCE</scope>
    <source>
        <tissue evidence="1">Shoot tissue taken approximately 20 cm above the soil surface</tissue>
    </source>
</reference>
<reference evidence="1" key="1">
    <citation type="submission" date="2014-09" db="EMBL/GenBank/DDBJ databases">
        <authorList>
            <person name="Magalhaes I.L.F."/>
            <person name="Oliveira U."/>
            <person name="Santos F.R."/>
            <person name="Vidigal T.H.D.A."/>
            <person name="Brescovit A.D."/>
            <person name="Santos A.J."/>
        </authorList>
    </citation>
    <scope>NUCLEOTIDE SEQUENCE</scope>
    <source>
        <tissue evidence="1">Shoot tissue taken approximately 20 cm above the soil surface</tissue>
    </source>
</reference>
<dbReference type="EMBL" id="GBRH01168803">
    <property type="protein sequence ID" value="JAE29093.1"/>
    <property type="molecule type" value="Transcribed_RNA"/>
</dbReference>
<proteinExistence type="predicted"/>
<organism evidence="1">
    <name type="scientific">Arundo donax</name>
    <name type="common">Giant reed</name>
    <name type="synonym">Donax arundinaceus</name>
    <dbReference type="NCBI Taxonomy" id="35708"/>
    <lineage>
        <taxon>Eukaryota</taxon>
        <taxon>Viridiplantae</taxon>
        <taxon>Streptophyta</taxon>
        <taxon>Embryophyta</taxon>
        <taxon>Tracheophyta</taxon>
        <taxon>Spermatophyta</taxon>
        <taxon>Magnoliopsida</taxon>
        <taxon>Liliopsida</taxon>
        <taxon>Poales</taxon>
        <taxon>Poaceae</taxon>
        <taxon>PACMAD clade</taxon>
        <taxon>Arundinoideae</taxon>
        <taxon>Arundineae</taxon>
        <taxon>Arundo</taxon>
    </lineage>
</organism>
<dbReference type="AlphaFoldDB" id="A0A0A9H8A9"/>
<protein>
    <submittedName>
        <fullName evidence="1">Uncharacterized protein</fullName>
    </submittedName>
</protein>
<accession>A0A0A9H8A9</accession>
<evidence type="ECO:0000313" key="1">
    <source>
        <dbReference type="EMBL" id="JAE29093.1"/>
    </source>
</evidence>
<name>A0A0A9H8A9_ARUDO</name>
<sequence length="26" mass="3042">MKIASWTKKMEMKIWFSISSVVSPIL</sequence>